<evidence type="ECO:0000256" key="1">
    <source>
        <dbReference type="ARBA" id="ARBA00004196"/>
    </source>
</evidence>
<keyword evidence="4" id="KW-1185">Reference proteome</keyword>
<comment type="subcellular location">
    <subcellularLocation>
        <location evidence="1">Cell envelope</location>
    </subcellularLocation>
</comment>
<evidence type="ECO:0000313" key="4">
    <source>
        <dbReference type="Proteomes" id="UP000433104"/>
    </source>
</evidence>
<dbReference type="Proteomes" id="UP000433104">
    <property type="component" value="Unassembled WGS sequence"/>
</dbReference>
<gene>
    <name evidence="3" type="ORF">GRI38_08445</name>
</gene>
<protein>
    <submittedName>
        <fullName evidence="3">Heparinase</fullName>
    </submittedName>
</protein>
<dbReference type="Gene3D" id="1.50.10.100">
    <property type="entry name" value="Chondroitin AC/alginate lyase"/>
    <property type="match status" value="1"/>
</dbReference>
<proteinExistence type="predicted"/>
<dbReference type="GO" id="GO:0030313">
    <property type="term" value="C:cell envelope"/>
    <property type="evidence" value="ECO:0007669"/>
    <property type="project" value="UniProtKB-SubCell"/>
</dbReference>
<reference evidence="3 4" key="1">
    <citation type="submission" date="2019-12" db="EMBL/GenBank/DDBJ databases">
        <title>Genomic-based taxomic classification of the family Erythrobacteraceae.</title>
        <authorList>
            <person name="Xu L."/>
        </authorList>
    </citation>
    <scope>NUCLEOTIDE SEQUENCE [LARGE SCALE GENOMIC DNA]</scope>
    <source>
        <strain evidence="3 4">MCCC 1A09962</strain>
    </source>
</reference>
<dbReference type="InterPro" id="IPR012480">
    <property type="entry name" value="Hepar_II_III_C"/>
</dbReference>
<dbReference type="InterPro" id="IPR008929">
    <property type="entry name" value="Chondroitin_lyas"/>
</dbReference>
<organism evidence="3 4">
    <name type="scientific">Parapontixanthobacter aurantiacus</name>
    <dbReference type="NCBI Taxonomy" id="1463599"/>
    <lineage>
        <taxon>Bacteria</taxon>
        <taxon>Pseudomonadati</taxon>
        <taxon>Pseudomonadota</taxon>
        <taxon>Alphaproteobacteria</taxon>
        <taxon>Sphingomonadales</taxon>
        <taxon>Erythrobacteraceae</taxon>
        <taxon>Parapontixanthobacter</taxon>
    </lineage>
</organism>
<dbReference type="GO" id="GO:0016829">
    <property type="term" value="F:lyase activity"/>
    <property type="evidence" value="ECO:0007669"/>
    <property type="project" value="InterPro"/>
</dbReference>
<comment type="caution">
    <text evidence="3">The sequence shown here is derived from an EMBL/GenBank/DDBJ whole genome shotgun (WGS) entry which is preliminary data.</text>
</comment>
<name>A0A844ZDU8_9SPHN</name>
<evidence type="ECO:0000259" key="2">
    <source>
        <dbReference type="Pfam" id="PF07940"/>
    </source>
</evidence>
<dbReference type="Pfam" id="PF07940">
    <property type="entry name" value="Hepar_II_III_C"/>
    <property type="match status" value="1"/>
</dbReference>
<dbReference type="AlphaFoldDB" id="A0A844ZDU8"/>
<sequence length="593" mass="63507">MVKDLQEPPRMLTEKVAPLDPSQSLTVADFRAPPANPIEAFTRFAYGLGVSGQLLAAPFRKAAKPRLVANVATSLAGDRSAGVALRAGHFLVCGLKAPISQVAMESSSRLTPPFQRAIHGFTWLRDLSSSAPCEQCAAPAQRVLKAWLDANREHTKGTAWTVENAGRRLTNWLVFAHILLTGANERERDRLLAEMERTARWLDRNVKAADDNLGRLAGWVGITAAGLLMAEGKARRLFGEAGLVRALGDLASEDGGVLSRSPVAQMDAIAMLVDLTAVYAAAEREMPPAIETMTALLVPPLLTLRHGDGGLGSWQGAPAVTAEKVAALLDASGIRARPGKDMRQWGYQLVTARKANLQFDAAPPPSSRHARFGCASTLAFEFSHAASRIIVNCGGAECAGGLTPVRIEQGLRATAAHSTLTLDDANSTAILIKGQIGKGVEEVDIARSTVRRGDTGATKLEASHDGYASRYGLVHKRILMLRDDGEELRGEDVLIPSGKKGKRGKIGFAIRFHLAHGIEAGLSEDGRGAGLALPDGTYWQMRFGSDGDEGELQIEESLWIDGQGRPHPTQQLVISGLISRGGGRFPWLFKKMG</sequence>
<feature type="domain" description="Heparinase II/III-like C-terminal" evidence="2">
    <location>
        <begin position="336"/>
        <end position="587"/>
    </location>
</feature>
<evidence type="ECO:0000313" key="3">
    <source>
        <dbReference type="EMBL" id="MXO86055.1"/>
    </source>
</evidence>
<dbReference type="EMBL" id="WTYW01000002">
    <property type="protein sequence ID" value="MXO86055.1"/>
    <property type="molecule type" value="Genomic_DNA"/>
</dbReference>
<dbReference type="Gene3D" id="2.70.98.70">
    <property type="match status" value="1"/>
</dbReference>
<accession>A0A844ZDU8</accession>
<dbReference type="OrthoDB" id="9787373at2"/>